<proteinExistence type="predicted"/>
<name>A0A2S1GLU3_9CAUD</name>
<evidence type="ECO:0000313" key="1">
    <source>
        <dbReference type="EMBL" id="AWD90361.1"/>
    </source>
</evidence>
<dbReference type="EMBL" id="MH059636">
    <property type="protein sequence ID" value="AWD90361.1"/>
    <property type="molecule type" value="Genomic_DNA"/>
</dbReference>
<dbReference type="Proteomes" id="UP000246316">
    <property type="component" value="Segment"/>
</dbReference>
<dbReference type="KEGG" id="vg:65112794"/>
<sequence>MTAPKFFSVFYWNQRTRKLEDRGAYRLGLFKQQYGAPVERKIFDEAITSGKIFVTQVQPVFPLDEPWLLYHRTLEELQTEVDELKSKIDDSAVSVL</sequence>
<dbReference type="RefSeq" id="YP_010095160.1">
    <property type="nucleotide sequence ID" value="NC_055743.1"/>
</dbReference>
<dbReference type="GeneID" id="65112794"/>
<accession>A0A2S1GLU3</accession>
<reference evidence="1" key="1">
    <citation type="submission" date="2018-03" db="EMBL/GenBank/DDBJ databases">
        <title>Phage therapy in agriculture - a green tech approach to combat plant pathogenic bacteria.</title>
        <authorList>
            <person name="Carstens A.B."/>
            <person name="Djurhuus A.M."/>
            <person name="Hansen L.H."/>
        </authorList>
    </citation>
    <scope>NUCLEOTIDE SEQUENCE [LARGE SCALE GENOMIC DNA]</scope>
</reference>
<evidence type="ECO:0000313" key="2">
    <source>
        <dbReference type="Proteomes" id="UP000246316"/>
    </source>
</evidence>
<organism evidence="1 2">
    <name type="scientific">Erwinia phage Cronus</name>
    <dbReference type="NCBI Taxonomy" id="2163633"/>
    <lineage>
        <taxon>Viruses</taxon>
        <taxon>Duplodnaviria</taxon>
        <taxon>Heunggongvirae</taxon>
        <taxon>Uroviricota</taxon>
        <taxon>Caudoviricetes</taxon>
        <taxon>Pantevenvirales</taxon>
        <taxon>Straboviridae</taxon>
        <taxon>Tevenvirinae</taxon>
        <taxon>Risoevirus</taxon>
        <taxon>Risoevirus cronus</taxon>
        <taxon>Roskildevirus cronus</taxon>
    </lineage>
</organism>
<protein>
    <submittedName>
        <fullName evidence="1">Uncharacterized protein</fullName>
    </submittedName>
</protein>
<keyword evidence="2" id="KW-1185">Reference proteome</keyword>